<gene>
    <name evidence="3" type="primary">20200477</name>
    <name evidence="2" type="ORF">HELRODRAFT_164287</name>
</gene>
<sequence>MRMPKKKPFRNLRRRNNNAAGETDCGDAIPNKLCLSRSRRTKPASPAFQIHFTVDNQVDMSDGAMFWKVLSDRGFTSGLWIALSNVHSLMAQSSNNNNNSSNNNNNTIAIINISTTKNVSTTNDIKFYDGPMKFHFSNSAVNMDNTTNMRM</sequence>
<feature type="compositionally biased region" description="Basic residues" evidence="1">
    <location>
        <begin position="1"/>
        <end position="16"/>
    </location>
</feature>
<dbReference type="AlphaFoldDB" id="T1EV77"/>
<dbReference type="Proteomes" id="UP000015101">
    <property type="component" value="Unassembled WGS sequence"/>
</dbReference>
<dbReference type="HOGENOM" id="CLU_1733498_0_0_1"/>
<dbReference type="EMBL" id="AMQM01001622">
    <property type="status" value="NOT_ANNOTATED_CDS"/>
    <property type="molecule type" value="Genomic_DNA"/>
</dbReference>
<name>T1EV77_HELRO</name>
<reference evidence="4" key="1">
    <citation type="submission" date="2012-12" db="EMBL/GenBank/DDBJ databases">
        <authorList>
            <person name="Hellsten U."/>
            <person name="Grimwood J."/>
            <person name="Chapman J.A."/>
            <person name="Shapiro H."/>
            <person name="Aerts A."/>
            <person name="Otillar R.P."/>
            <person name="Terry A.Y."/>
            <person name="Boore J.L."/>
            <person name="Simakov O."/>
            <person name="Marletaz F."/>
            <person name="Cho S.-J."/>
            <person name="Edsinger-Gonzales E."/>
            <person name="Havlak P."/>
            <person name="Kuo D.-H."/>
            <person name="Larsson T."/>
            <person name="Lv J."/>
            <person name="Arendt D."/>
            <person name="Savage R."/>
            <person name="Osoegawa K."/>
            <person name="de Jong P."/>
            <person name="Lindberg D.R."/>
            <person name="Seaver E.C."/>
            <person name="Weisblat D.A."/>
            <person name="Putnam N.H."/>
            <person name="Grigoriev I.V."/>
            <person name="Rokhsar D.S."/>
        </authorList>
    </citation>
    <scope>NUCLEOTIDE SEQUENCE</scope>
</reference>
<dbReference type="EMBL" id="KB097571">
    <property type="protein sequence ID" value="ESN94444.1"/>
    <property type="molecule type" value="Genomic_DNA"/>
</dbReference>
<proteinExistence type="predicted"/>
<evidence type="ECO:0000313" key="3">
    <source>
        <dbReference type="EnsemblMetazoa" id="HelroP164287"/>
    </source>
</evidence>
<dbReference type="CTD" id="20200477"/>
<reference evidence="3" key="3">
    <citation type="submission" date="2015-06" db="UniProtKB">
        <authorList>
            <consortium name="EnsemblMetazoa"/>
        </authorList>
    </citation>
    <scope>IDENTIFICATION</scope>
</reference>
<accession>T1EV77</accession>
<dbReference type="EnsemblMetazoa" id="HelroT164287">
    <property type="protein sequence ID" value="HelroP164287"/>
    <property type="gene ID" value="HelroG164287"/>
</dbReference>
<organism evidence="3 4">
    <name type="scientific">Helobdella robusta</name>
    <name type="common">Californian leech</name>
    <dbReference type="NCBI Taxonomy" id="6412"/>
    <lineage>
        <taxon>Eukaryota</taxon>
        <taxon>Metazoa</taxon>
        <taxon>Spiralia</taxon>
        <taxon>Lophotrochozoa</taxon>
        <taxon>Annelida</taxon>
        <taxon>Clitellata</taxon>
        <taxon>Hirudinea</taxon>
        <taxon>Rhynchobdellida</taxon>
        <taxon>Glossiphoniidae</taxon>
        <taxon>Helobdella</taxon>
    </lineage>
</organism>
<evidence type="ECO:0000313" key="4">
    <source>
        <dbReference type="Proteomes" id="UP000015101"/>
    </source>
</evidence>
<protein>
    <submittedName>
        <fullName evidence="2 3">Uncharacterized protein</fullName>
    </submittedName>
</protein>
<feature type="region of interest" description="Disordered" evidence="1">
    <location>
        <begin position="1"/>
        <end position="24"/>
    </location>
</feature>
<dbReference type="InParanoid" id="T1EV77"/>
<dbReference type="GeneID" id="20200477"/>
<dbReference type="RefSeq" id="XP_009027509.1">
    <property type="nucleotide sequence ID" value="XM_009029261.1"/>
</dbReference>
<keyword evidence="4" id="KW-1185">Reference proteome</keyword>
<dbReference type="KEGG" id="hro:HELRODRAFT_164287"/>
<evidence type="ECO:0000313" key="2">
    <source>
        <dbReference type="EMBL" id="ESN94444.1"/>
    </source>
</evidence>
<evidence type="ECO:0000256" key="1">
    <source>
        <dbReference type="SAM" id="MobiDB-lite"/>
    </source>
</evidence>
<reference evidence="2 4" key="2">
    <citation type="journal article" date="2013" name="Nature">
        <title>Insights into bilaterian evolution from three spiralian genomes.</title>
        <authorList>
            <person name="Simakov O."/>
            <person name="Marletaz F."/>
            <person name="Cho S.J."/>
            <person name="Edsinger-Gonzales E."/>
            <person name="Havlak P."/>
            <person name="Hellsten U."/>
            <person name="Kuo D.H."/>
            <person name="Larsson T."/>
            <person name="Lv J."/>
            <person name="Arendt D."/>
            <person name="Savage R."/>
            <person name="Osoegawa K."/>
            <person name="de Jong P."/>
            <person name="Grimwood J."/>
            <person name="Chapman J.A."/>
            <person name="Shapiro H."/>
            <person name="Aerts A."/>
            <person name="Otillar R.P."/>
            <person name="Terry A.Y."/>
            <person name="Boore J.L."/>
            <person name="Grigoriev I.V."/>
            <person name="Lindberg D.R."/>
            <person name="Seaver E.C."/>
            <person name="Weisblat D.A."/>
            <person name="Putnam N.H."/>
            <person name="Rokhsar D.S."/>
        </authorList>
    </citation>
    <scope>NUCLEOTIDE SEQUENCE</scope>
</reference>